<dbReference type="AlphaFoldDB" id="A0A0L0W6A6"/>
<keyword evidence="11" id="KW-1185">Reference proteome</keyword>
<accession>A0A0L0W6A6</accession>
<keyword evidence="4" id="KW-0762">Sugar transport</keyword>
<dbReference type="GO" id="GO:0005886">
    <property type="term" value="C:plasma membrane"/>
    <property type="evidence" value="ECO:0007669"/>
    <property type="project" value="UniProtKB-SubCell"/>
</dbReference>
<dbReference type="GO" id="GO:0009401">
    <property type="term" value="P:phosphoenolpyruvate-dependent sugar phosphotransferase system"/>
    <property type="evidence" value="ECO:0007669"/>
    <property type="project" value="InterPro"/>
</dbReference>
<comment type="subcellular location">
    <subcellularLocation>
        <location evidence="1">Cell membrane</location>
        <topology evidence="1">Multi-pass membrane protein</topology>
    </subcellularLocation>
</comment>
<name>A0A0L0W6A6_GOTPU</name>
<feature type="transmembrane region" description="Helical" evidence="8">
    <location>
        <begin position="50"/>
        <end position="70"/>
    </location>
</feature>
<evidence type="ECO:0000313" key="11">
    <source>
        <dbReference type="Proteomes" id="UP000037267"/>
    </source>
</evidence>
<dbReference type="OrthoDB" id="396983at2"/>
<organism evidence="10 11">
    <name type="scientific">Gottschalkia purinilytica</name>
    <name type="common">Clostridium purinilyticum</name>
    <dbReference type="NCBI Taxonomy" id="1503"/>
    <lineage>
        <taxon>Bacteria</taxon>
        <taxon>Bacillati</taxon>
        <taxon>Bacillota</taxon>
        <taxon>Tissierellia</taxon>
        <taxon>Tissierellales</taxon>
        <taxon>Gottschalkiaceae</taxon>
        <taxon>Gottschalkia</taxon>
    </lineage>
</organism>
<feature type="transmembrane region" description="Helical" evidence="8">
    <location>
        <begin position="205"/>
        <end position="226"/>
    </location>
</feature>
<dbReference type="GO" id="GO:0008982">
    <property type="term" value="F:protein-N(PI)-phosphohistidine-sugar phosphotransferase activity"/>
    <property type="evidence" value="ECO:0007669"/>
    <property type="project" value="InterPro"/>
</dbReference>
<sequence length="342" mass="35401">MKNSKKTTSIRDYLIKVLNGMALGLFSSLIIGLILKQIGIFLNIKLLVQFGQVAQFMMGPAIGAGVAYSLGASPLGIFASTVAGAIGGQTITVGEGGTFLANIGEPVGALLSSLLGVEASKIIQGKTKVDIVLVPAVTIIVGGVSGFYLAPFVAEFMTLLGKMINLATQQQPVIMGILVSVLMGIILTLPISSAAIGIALGLDGLAAGAAIVGCATNMIGFAVASFRENGVGGLIAQGLGTSMLQIPNIIKNPRIFIPPILTSAILGPISTVVFKMEGNKIGSGMGTSGLVGQFSTIEVMGSRGIFGIILLHFVLPATITFLISEYMRKKKWIKYGDMKLNN</sequence>
<dbReference type="EMBL" id="LGSS01000033">
    <property type="protein sequence ID" value="KNF07012.1"/>
    <property type="molecule type" value="Genomic_DNA"/>
</dbReference>
<dbReference type="STRING" id="1503.CLPU_33c00020"/>
<keyword evidence="10" id="KW-0808">Transferase</keyword>
<keyword evidence="3" id="KW-1003">Cell membrane</keyword>
<dbReference type="Pfam" id="PF13303">
    <property type="entry name" value="PTS_EIIC_2"/>
    <property type="match status" value="1"/>
</dbReference>
<evidence type="ECO:0000256" key="7">
    <source>
        <dbReference type="ARBA" id="ARBA00023136"/>
    </source>
</evidence>
<gene>
    <name evidence="10" type="ORF">CLPU_33c00020</name>
</gene>
<evidence type="ECO:0000256" key="6">
    <source>
        <dbReference type="ARBA" id="ARBA00022989"/>
    </source>
</evidence>
<proteinExistence type="predicted"/>
<evidence type="ECO:0000256" key="4">
    <source>
        <dbReference type="ARBA" id="ARBA00022597"/>
    </source>
</evidence>
<reference evidence="11" key="1">
    <citation type="submission" date="2015-07" db="EMBL/GenBank/DDBJ databases">
        <title>Draft genome sequence of the purine-degrading Gottschalkia purinilyticum DSM 1384 (formerly Clostridium purinilyticum).</title>
        <authorList>
            <person name="Poehlein A."/>
            <person name="Schiel-Bengelsdorf B."/>
            <person name="Bengelsdorf F.R."/>
            <person name="Daniel R."/>
            <person name="Duerre P."/>
        </authorList>
    </citation>
    <scope>NUCLEOTIDE SEQUENCE [LARGE SCALE GENOMIC DNA]</scope>
    <source>
        <strain evidence="11">DSM 1384</strain>
    </source>
</reference>
<comment type="caution">
    <text evidence="10">The sequence shown here is derived from an EMBL/GenBank/DDBJ whole genome shotgun (WGS) entry which is preliminary data.</text>
</comment>
<evidence type="ECO:0000313" key="10">
    <source>
        <dbReference type="EMBL" id="KNF07012.1"/>
    </source>
</evidence>
<evidence type="ECO:0000256" key="2">
    <source>
        <dbReference type="ARBA" id="ARBA00022448"/>
    </source>
</evidence>
<feature type="domain" description="Phosphotransferase system EIIC" evidence="9">
    <location>
        <begin position="15"/>
        <end position="340"/>
    </location>
</feature>
<evidence type="ECO:0000256" key="1">
    <source>
        <dbReference type="ARBA" id="ARBA00004651"/>
    </source>
</evidence>
<keyword evidence="6 8" id="KW-1133">Transmembrane helix</keyword>
<evidence type="ECO:0000256" key="8">
    <source>
        <dbReference type="SAM" id="Phobius"/>
    </source>
</evidence>
<feature type="transmembrane region" description="Helical" evidence="8">
    <location>
        <begin position="21"/>
        <end position="44"/>
    </location>
</feature>
<keyword evidence="7 8" id="KW-0472">Membrane</keyword>
<feature type="transmembrane region" description="Helical" evidence="8">
    <location>
        <begin position="304"/>
        <end position="324"/>
    </location>
</feature>
<feature type="transmembrane region" description="Helical" evidence="8">
    <location>
        <begin position="131"/>
        <end position="153"/>
    </location>
</feature>
<keyword evidence="2" id="KW-0813">Transport</keyword>
<feature type="transmembrane region" description="Helical" evidence="8">
    <location>
        <begin position="173"/>
        <end position="198"/>
    </location>
</feature>
<evidence type="ECO:0000259" key="9">
    <source>
        <dbReference type="Pfam" id="PF13303"/>
    </source>
</evidence>
<evidence type="ECO:0000256" key="5">
    <source>
        <dbReference type="ARBA" id="ARBA00022692"/>
    </source>
</evidence>
<dbReference type="RefSeq" id="WP_050379011.1">
    <property type="nucleotide sequence ID" value="NZ_LGSS01000033.1"/>
</dbReference>
<dbReference type="InterPro" id="IPR003352">
    <property type="entry name" value="PTS_EIIC"/>
</dbReference>
<dbReference type="PATRIC" id="fig|1503.3.peg.1810"/>
<dbReference type="Proteomes" id="UP000037267">
    <property type="component" value="Unassembled WGS sequence"/>
</dbReference>
<protein>
    <submittedName>
        <fullName evidence="10">Putative phosphotransferase system, EIIC component</fullName>
    </submittedName>
</protein>
<evidence type="ECO:0000256" key="3">
    <source>
        <dbReference type="ARBA" id="ARBA00022475"/>
    </source>
</evidence>
<keyword evidence="5 8" id="KW-0812">Transmembrane</keyword>